<organism evidence="2 3">
    <name type="scientific">Amedibacillus dolichus</name>
    <dbReference type="NCBI Taxonomy" id="31971"/>
    <lineage>
        <taxon>Bacteria</taxon>
        <taxon>Bacillati</taxon>
        <taxon>Bacillota</taxon>
        <taxon>Erysipelotrichia</taxon>
        <taxon>Erysipelotrichales</taxon>
        <taxon>Erysipelotrichaceae</taxon>
        <taxon>Amedibacillus</taxon>
    </lineage>
</organism>
<dbReference type="PROSITE" id="PS51186">
    <property type="entry name" value="GNAT"/>
    <property type="match status" value="1"/>
</dbReference>
<dbReference type="EMBL" id="JAUDCG010000022">
    <property type="protein sequence ID" value="MDM8157228.1"/>
    <property type="molecule type" value="Genomic_DNA"/>
</dbReference>
<name>A0ABT7UE17_9FIRM</name>
<dbReference type="Proteomes" id="UP001529340">
    <property type="component" value="Unassembled WGS sequence"/>
</dbReference>
<reference evidence="3" key="1">
    <citation type="submission" date="2023-06" db="EMBL/GenBank/DDBJ databases">
        <title>Identification and characterization of horizontal gene transfer across gut microbiota members of farm animals based on homology search.</title>
        <authorList>
            <person name="Zeman M."/>
            <person name="Kubasova T."/>
            <person name="Jahodarova E."/>
            <person name="Nykrynova M."/>
            <person name="Rychlik I."/>
        </authorList>
    </citation>
    <scope>NUCLEOTIDE SEQUENCE [LARGE SCALE GENOMIC DNA]</scope>
    <source>
        <strain evidence="3">ET39</strain>
    </source>
</reference>
<dbReference type="EC" id="2.3.1.-" evidence="2"/>
<keyword evidence="2" id="KW-0808">Transferase</keyword>
<gene>
    <name evidence="2" type="ORF">QUV96_06190</name>
</gene>
<dbReference type="PANTHER" id="PTHR41373">
    <property type="entry name" value="DUF2156 DOMAIN-CONTAINING PROTEIN"/>
    <property type="match status" value="1"/>
</dbReference>
<reference evidence="2 3" key="2">
    <citation type="submission" date="2023-06" db="EMBL/GenBank/DDBJ databases">
        <title>Identification and characterization of horizontal gene transfer across gut microbiota members of farm animals based on homology search.</title>
        <authorList>
            <person name="Schwarzerova J."/>
            <person name="Nykrynova M."/>
            <person name="Jureckova K."/>
            <person name="Cejkova D."/>
            <person name="Rychlik I."/>
        </authorList>
    </citation>
    <scope>NUCLEOTIDE SEQUENCE [LARGE SCALE GENOMIC DNA]</scope>
    <source>
        <strain evidence="2 3">ET39</strain>
    </source>
</reference>
<keyword evidence="2" id="KW-0012">Acyltransferase</keyword>
<reference evidence="2 3" key="3">
    <citation type="submission" date="2023-06" db="EMBL/GenBank/DDBJ databases">
        <authorList>
            <person name="Zeman M."/>
            <person name="Kubasova T."/>
            <person name="Jahodarova E."/>
            <person name="Nykrynova M."/>
            <person name="Rychlik I."/>
        </authorList>
    </citation>
    <scope>NUCLEOTIDE SEQUENCE [LARGE SCALE GENOMIC DNA]</scope>
    <source>
        <strain evidence="2 3">ET39</strain>
    </source>
</reference>
<keyword evidence="3" id="KW-1185">Reference proteome</keyword>
<dbReference type="RefSeq" id="WP_289607691.1">
    <property type="nucleotide sequence ID" value="NZ_JAUDCG010000022.1"/>
</dbReference>
<feature type="domain" description="N-acetyltransferase" evidence="1">
    <location>
        <begin position="297"/>
        <end position="436"/>
    </location>
</feature>
<dbReference type="InterPro" id="IPR016732">
    <property type="entry name" value="UCP018688"/>
</dbReference>
<proteinExistence type="predicted"/>
<evidence type="ECO:0000259" key="1">
    <source>
        <dbReference type="PROSITE" id="PS51186"/>
    </source>
</evidence>
<dbReference type="Pfam" id="PF09924">
    <property type="entry name" value="LPG_synthase_C"/>
    <property type="match status" value="1"/>
</dbReference>
<dbReference type="Pfam" id="PF13527">
    <property type="entry name" value="Acetyltransf_9"/>
    <property type="match status" value="1"/>
</dbReference>
<dbReference type="Gene3D" id="3.40.630.30">
    <property type="match status" value="3"/>
</dbReference>
<dbReference type="PANTHER" id="PTHR41373:SF1">
    <property type="entry name" value="PHOSPHATIDYLGLYCEROL LYSYLTRANSFERASE C-TERMINAL DOMAIN-CONTAINING PROTEIN"/>
    <property type="match status" value="1"/>
</dbReference>
<dbReference type="GO" id="GO:0016746">
    <property type="term" value="F:acyltransferase activity"/>
    <property type="evidence" value="ECO:0007669"/>
    <property type="project" value="UniProtKB-KW"/>
</dbReference>
<dbReference type="InterPro" id="IPR024320">
    <property type="entry name" value="LPG_synthase_C"/>
</dbReference>
<accession>A0ABT7UE17</accession>
<sequence length="572" mass="66890">MEKLTIENYRELQPWIEAAGYEDCNANIVTMLMWQEPYPFYFEVYDHFALAYFKIKESGQIYWYMPFCEGSYRKEAIEAMLAYSREHGIPPRLSSVSRDWRDWLQDHYHGKILFHREWDGKDYIYDRRQQETLSGKKMQKRRNHYNAFLKQYGDRYEFHRLSPADFDDVLTFLKEWQDDHEDIFGIREEEAGIRFLMDHFEELGLEGGVITIDGKLEAFSIVSALTDHMLDIHVEKANRNIRGLYVAILKQYLETADPRYTLLNREDDMGLPALAKAKHDMRPIRIPLKYTARFEDWEIRPPREEEQTALRTLWLQSFADETPETADFYFTHLYDPADCRIITTKDTLIAMCMIPRWQMSVGGHVQTIRFLEGVAVAEGFRGCGYLHLLMRHLDQEFAQESMMLQAYDWDLYVPFGYAITHVGKRTVLSVPPKAADAGELIPAQAEDCAQLYTAFMQRFDGWRIRDVHYYTDFWLPYQKVCGAQSVQYVKDGQVLGYASVTEEAKTVTISEIIYADASTLQEMLGLLAQEGKTLCVISDADAPIEGSHQDIPLLMMKHPPQMSEHRWISECI</sequence>
<dbReference type="SUPFAM" id="SSF55729">
    <property type="entry name" value="Acyl-CoA N-acyltransferases (Nat)"/>
    <property type="match status" value="3"/>
</dbReference>
<dbReference type="InterPro" id="IPR016181">
    <property type="entry name" value="Acyl_CoA_acyltransferase"/>
</dbReference>
<protein>
    <submittedName>
        <fullName evidence="2">GNAT family N-acetyltransferase</fullName>
        <ecNumber evidence="2">2.3.1.-</ecNumber>
    </submittedName>
</protein>
<comment type="caution">
    <text evidence="2">The sequence shown here is derived from an EMBL/GenBank/DDBJ whole genome shotgun (WGS) entry which is preliminary data.</text>
</comment>
<evidence type="ECO:0000313" key="2">
    <source>
        <dbReference type="EMBL" id="MDM8157228.1"/>
    </source>
</evidence>
<evidence type="ECO:0000313" key="3">
    <source>
        <dbReference type="Proteomes" id="UP001529340"/>
    </source>
</evidence>
<dbReference type="InterPro" id="IPR000182">
    <property type="entry name" value="GNAT_dom"/>
</dbReference>